<dbReference type="InterPro" id="IPR009355">
    <property type="entry name" value="Toluene_mOase_B"/>
</dbReference>
<dbReference type="SUPFAM" id="SSF110814">
    <property type="entry name" value="TmoB-like"/>
    <property type="match status" value="1"/>
</dbReference>
<evidence type="ECO:0000313" key="2">
    <source>
        <dbReference type="Proteomes" id="UP001499979"/>
    </source>
</evidence>
<accession>A0ABN1UQU5</accession>
<gene>
    <name evidence="1" type="ORF">GCM10009606_45860</name>
</gene>
<organism evidence="1 2">
    <name type="scientific">Nocardioides aquiterrae</name>
    <dbReference type="NCBI Taxonomy" id="203799"/>
    <lineage>
        <taxon>Bacteria</taxon>
        <taxon>Bacillati</taxon>
        <taxon>Actinomycetota</taxon>
        <taxon>Actinomycetes</taxon>
        <taxon>Propionibacteriales</taxon>
        <taxon>Nocardioidaceae</taxon>
        <taxon>Nocardioides</taxon>
    </lineage>
</organism>
<evidence type="ECO:0008006" key="3">
    <source>
        <dbReference type="Google" id="ProtNLM"/>
    </source>
</evidence>
<dbReference type="Pfam" id="PF06234">
    <property type="entry name" value="TmoB"/>
    <property type="match status" value="1"/>
</dbReference>
<dbReference type="RefSeq" id="WP_343910612.1">
    <property type="nucleotide sequence ID" value="NZ_BAAAJE010000030.1"/>
</dbReference>
<dbReference type="Gene3D" id="3.10.20.270">
    <property type="entry name" value="TmoB-like"/>
    <property type="match status" value="1"/>
</dbReference>
<dbReference type="InterPro" id="IPR036713">
    <property type="entry name" value="TmoB-like_sf"/>
</dbReference>
<proteinExistence type="predicted"/>
<protein>
    <recommendedName>
        <fullName evidence="3">Toluene monooxygenase</fullName>
    </recommendedName>
</protein>
<evidence type="ECO:0000313" key="1">
    <source>
        <dbReference type="EMBL" id="GAA1162856.1"/>
    </source>
</evidence>
<sequence>MELIAIQACVDGDFVLNMVPVLTDDTMEEVGKKIAHHSVNRRVAPQDKPLGVRFQGVTMPADATVESAGIGAMDVVYAFYEA</sequence>
<keyword evidence="2" id="KW-1185">Reference proteome</keyword>
<name>A0ABN1UQU5_9ACTN</name>
<reference evidence="1 2" key="1">
    <citation type="journal article" date="2019" name="Int. J. Syst. Evol. Microbiol.">
        <title>The Global Catalogue of Microorganisms (GCM) 10K type strain sequencing project: providing services to taxonomists for standard genome sequencing and annotation.</title>
        <authorList>
            <consortium name="The Broad Institute Genomics Platform"/>
            <consortium name="The Broad Institute Genome Sequencing Center for Infectious Disease"/>
            <person name="Wu L."/>
            <person name="Ma J."/>
        </authorList>
    </citation>
    <scope>NUCLEOTIDE SEQUENCE [LARGE SCALE GENOMIC DNA]</scope>
    <source>
        <strain evidence="1 2">JCM 11813</strain>
    </source>
</reference>
<comment type="caution">
    <text evidence="1">The sequence shown here is derived from an EMBL/GenBank/DDBJ whole genome shotgun (WGS) entry which is preliminary data.</text>
</comment>
<dbReference type="Proteomes" id="UP001499979">
    <property type="component" value="Unassembled WGS sequence"/>
</dbReference>
<dbReference type="EMBL" id="BAAAJE010000030">
    <property type="protein sequence ID" value="GAA1162856.1"/>
    <property type="molecule type" value="Genomic_DNA"/>
</dbReference>